<evidence type="ECO:0000256" key="2">
    <source>
        <dbReference type="ARBA" id="ARBA00010730"/>
    </source>
</evidence>
<dbReference type="Proteomes" id="UP001056756">
    <property type="component" value="Chromosome"/>
</dbReference>
<accession>A0A9J6ZJP8</accession>
<dbReference type="Pfam" id="PF17652">
    <property type="entry name" value="Glyco_hydro81C"/>
    <property type="match status" value="1"/>
</dbReference>
<keyword evidence="5" id="KW-0119">Carbohydrate metabolism</keyword>
<dbReference type="InterPro" id="IPR000421">
    <property type="entry name" value="FA58C"/>
</dbReference>
<comment type="similarity">
    <text evidence="2">Belongs to the glycosyl hydrolase 81 family.</text>
</comment>
<comment type="catalytic activity">
    <reaction evidence="1">
        <text>Hydrolysis of (1-&gt;3)-beta-D-glucosidic linkages in (1-&gt;3)-beta-D-glucans.</text>
        <dbReference type="EC" id="3.2.1.39"/>
    </reaction>
</comment>
<dbReference type="GO" id="GO:0052861">
    <property type="term" value="F:endo-1,3(4)-beta-glucanase activity"/>
    <property type="evidence" value="ECO:0007669"/>
    <property type="project" value="InterPro"/>
</dbReference>
<evidence type="ECO:0000256" key="4">
    <source>
        <dbReference type="ARBA" id="ARBA00022801"/>
    </source>
</evidence>
<proteinExistence type="inferred from homology"/>
<dbReference type="GO" id="GO:0071555">
    <property type="term" value="P:cell wall organization"/>
    <property type="evidence" value="ECO:0007669"/>
    <property type="project" value="UniProtKB-KW"/>
</dbReference>
<dbReference type="Pfam" id="PF22633">
    <property type="entry name" value="F5_F8_type_C_2"/>
    <property type="match status" value="1"/>
</dbReference>
<dbReference type="KEGG" id="plig:NAG76_08495"/>
<feature type="domain" description="F5/8 type C" evidence="10">
    <location>
        <begin position="171"/>
        <end position="312"/>
    </location>
</feature>
<dbReference type="Gene3D" id="2.60.120.260">
    <property type="entry name" value="Galactose-binding domain-like"/>
    <property type="match status" value="4"/>
</dbReference>
<gene>
    <name evidence="11" type="ORF">NAG76_08495</name>
</gene>
<keyword evidence="7" id="KW-0961">Cell wall biogenesis/degradation</keyword>
<protein>
    <recommendedName>
        <fullName evidence="3">glucan endo-1,3-beta-D-glucosidase</fullName>
        <ecNumber evidence="3">3.2.1.39</ecNumber>
    </recommendedName>
</protein>
<evidence type="ECO:0000256" key="8">
    <source>
        <dbReference type="ARBA" id="ARBA00023326"/>
    </source>
</evidence>
<feature type="transmembrane region" description="Helical" evidence="9">
    <location>
        <begin position="12"/>
        <end position="33"/>
    </location>
</feature>
<evidence type="ECO:0000313" key="11">
    <source>
        <dbReference type="EMBL" id="URN96239.1"/>
    </source>
</evidence>
<dbReference type="Pfam" id="PF00754">
    <property type="entry name" value="F5_F8_type_C"/>
    <property type="match status" value="3"/>
</dbReference>
<keyword evidence="4" id="KW-0378">Hydrolase</keyword>
<reference evidence="11" key="1">
    <citation type="submission" date="2022-05" db="EMBL/GenBank/DDBJ databases">
        <title>Novel bacterial taxa in a minimal lignocellulolytic consortium and its capacity to transform plastics disclosed by genome-resolved metagenomics.</title>
        <authorList>
            <person name="Rodriguez C.A.D."/>
            <person name="Diaz-Garcia L."/>
            <person name="Herrera K."/>
            <person name="Tarazona N.A."/>
            <person name="Sproer C."/>
            <person name="Overmann J."/>
            <person name="Jimenez D.J."/>
        </authorList>
    </citation>
    <scope>NUCLEOTIDE SEQUENCE</scope>
    <source>
        <strain evidence="11">MAG5</strain>
    </source>
</reference>
<dbReference type="EMBL" id="CP097899">
    <property type="protein sequence ID" value="URN96239.1"/>
    <property type="molecule type" value="Genomic_DNA"/>
</dbReference>
<dbReference type="EC" id="3.2.1.39" evidence="3"/>
<keyword evidence="9" id="KW-1133">Transmembrane helix</keyword>
<evidence type="ECO:0000313" key="12">
    <source>
        <dbReference type="Proteomes" id="UP001056756"/>
    </source>
</evidence>
<evidence type="ECO:0000256" key="7">
    <source>
        <dbReference type="ARBA" id="ARBA00023316"/>
    </source>
</evidence>
<evidence type="ECO:0000256" key="1">
    <source>
        <dbReference type="ARBA" id="ARBA00000382"/>
    </source>
</evidence>
<evidence type="ECO:0000256" key="5">
    <source>
        <dbReference type="ARBA" id="ARBA00023277"/>
    </source>
</evidence>
<dbReference type="PANTHER" id="PTHR31983:SF0">
    <property type="entry name" value="GLUCAN ENDO-1,3-BETA-D-GLUCOSIDASE 2"/>
    <property type="match status" value="1"/>
</dbReference>
<keyword evidence="9" id="KW-0812">Transmembrane</keyword>
<feature type="domain" description="F5/8 type C" evidence="10">
    <location>
        <begin position="1220"/>
        <end position="1356"/>
    </location>
</feature>
<dbReference type="SUPFAM" id="SSF49785">
    <property type="entry name" value="Galactose-binding domain-like"/>
    <property type="match status" value="4"/>
</dbReference>
<evidence type="ECO:0000256" key="6">
    <source>
        <dbReference type="ARBA" id="ARBA00023295"/>
    </source>
</evidence>
<dbReference type="GO" id="GO:0042973">
    <property type="term" value="F:glucan endo-1,3-beta-D-glucosidase activity"/>
    <property type="evidence" value="ECO:0007669"/>
    <property type="project" value="UniProtKB-EC"/>
</dbReference>
<evidence type="ECO:0000259" key="10">
    <source>
        <dbReference type="PROSITE" id="PS50022"/>
    </source>
</evidence>
<dbReference type="InterPro" id="IPR008979">
    <property type="entry name" value="Galactose-bd-like_sf"/>
</dbReference>
<dbReference type="PANTHER" id="PTHR31983">
    <property type="entry name" value="ENDO-1,3(4)-BETA-GLUCANASE 1"/>
    <property type="match status" value="1"/>
</dbReference>
<evidence type="ECO:0000256" key="3">
    <source>
        <dbReference type="ARBA" id="ARBA00012780"/>
    </source>
</evidence>
<keyword evidence="8" id="KW-0624">Polysaccharide degradation</keyword>
<keyword evidence="6" id="KW-0326">Glycosidase</keyword>
<dbReference type="InterPro" id="IPR005200">
    <property type="entry name" value="Endo-beta-glucanase"/>
</dbReference>
<sequence>MRMVKVLDLKKKTIFVYGLIVALVVGLFGPVPISKANGTSSLLSMNRSAYASSTEGGLSPQLAVDGNLNSRWSSSWGVDPQWIYIDLGAAATIDRVALHWENSYATAYQIQVSNDEYSWTTIYATEDGDGGIDDITLSGQGRYVRMLGLERNMQAYGYSLFEFSIYGTGGISEPIRELGPNLALNAPAFSSSVEEAWYIPIGSVNPNKVVDGDPNTRWGSIHEDKEWIYVDLGSIKQIGTVILNWEAAGGRAYDLQVSNDANNWTTVYREQRGNGSIDEVPLYVSARYIKMQGIARLTSWGYSLREFEVYEYQAGNPKPSHQIDPLPTPQKVNLGGGSYLTNQIEMPHPKIPEYKDESITGPIASNDWWQSLLISPFGDAIITLPLKSQFSKQGLGVLNPGAGWINQDGSAVTASGAPDLYVMANHINAAKMSNRVSGYSDFAVDTVLSDDTTDKLKITFVKGSPYLYGKVSDANALEIYSSNITKIYDQNGATILLQDGNTVVTDRIGIEITNYEEPVNSAAVKRYYGLFLPAGSTIMKAGGKLKIQLGNNDQYFSLAAMPSEGDLQTFYEHGYAHVVDTNVTYSYDEETSIIETQFNATTALRRSGFTDQTLLAQYPHQWKITTTPMTTLKYPSIRGELKVSKGNTFVTTDRFYGMVPQFTEPVNGEYSRTELMKYLALLDQDTSSNLFAADAYWQGKKLHPLAMGVLIADEIGATNYKQIFLSRMKTILEDWYTYTEGEPANFFYYEDEWGTVYYKFSEFGANSGITDHHFTYGYYVFASAVLAMYDEEFYEDYKDMVDLLIRDYGNPSSEDPLFPRFRSFDPYSGHSWAGGYADNANGNNQEAAGESLFGWVGQYLWSVLTENDDFRDAAIYGFTTELKAIEQYWFNYDGDNWHPDWKHGSVGQVYGSSYFFGTFFSGEPVHIYGIHWLPTAEWLTSFGFDTTKLDGVYNKFVQDNGGIERDWQHIVWPFQSISQPQTVLAKWNPTVMQQNEVFNAYWFVNSMASLGSRTKDIWATGGHSATVYKKGTQYRALVWNPSSESITVTFRNTGGVTGSTVVAPKSLIKVDPTVMLAPELDNNAGSGPEQPSTSINLALQKTVTASSTEIPFNSNNAVDGNVGTRWASQAGVDSQSLVIDLGSVQSFDRVVIDWETAYAKSYQLQVSQDGSNWNDIHATTTGDGGKDEISLTGTGRYIRLLMTERGTIFGYSLWEIEVWSATGVTTPESELISKDAVVTVSSVEAPFEKQNIVDGNNGTRWASAPGNDDEWAVIDLGQSHHLTELSLNWEAAYGTAYRIYTSQDGLSWNEVYSTTTGLGGVEKIPLTTTGRYIKFQGESRATIYGYSLWEFEVYGYK</sequence>
<evidence type="ECO:0000256" key="9">
    <source>
        <dbReference type="SAM" id="Phobius"/>
    </source>
</evidence>
<organism evidence="11 12">
    <name type="scientific">Candidatus Pristimantibacillus lignocellulolyticus</name>
    <dbReference type="NCBI Taxonomy" id="2994561"/>
    <lineage>
        <taxon>Bacteria</taxon>
        <taxon>Bacillati</taxon>
        <taxon>Bacillota</taxon>
        <taxon>Bacilli</taxon>
        <taxon>Bacillales</taxon>
        <taxon>Paenibacillaceae</taxon>
        <taxon>Candidatus Pristimantibacillus</taxon>
    </lineage>
</organism>
<feature type="domain" description="F5/8 type C" evidence="10">
    <location>
        <begin position="28"/>
        <end position="168"/>
    </location>
</feature>
<dbReference type="Gene3D" id="2.70.98.30">
    <property type="entry name" value="Golgi alpha-mannosidase II, domain 4"/>
    <property type="match status" value="1"/>
</dbReference>
<dbReference type="GO" id="GO:0000272">
    <property type="term" value="P:polysaccharide catabolic process"/>
    <property type="evidence" value="ECO:0007669"/>
    <property type="project" value="UniProtKB-KW"/>
</dbReference>
<keyword evidence="9" id="KW-0472">Membrane</keyword>
<name>A0A9J6ZJP8_9BACL</name>
<dbReference type="InterPro" id="IPR040720">
    <property type="entry name" value="GH81_C"/>
</dbReference>
<dbReference type="PROSITE" id="PS50022">
    <property type="entry name" value="FA58C_3"/>
    <property type="match status" value="4"/>
</dbReference>
<dbReference type="PROSITE" id="PS52008">
    <property type="entry name" value="GH81"/>
    <property type="match status" value="1"/>
</dbReference>
<feature type="domain" description="F5/8 type C" evidence="10">
    <location>
        <begin position="1081"/>
        <end position="1219"/>
    </location>
</feature>